<sequence length="82" mass="9697">MVKLPSDLYRRVSRQIQGILDEVLDEVDRREGQQQRSQPLLPPTRQYFAEPQCQHSQYQPPHHQPPQHHQFTTFRPPSQVAS</sequence>
<proteinExistence type="predicted"/>
<dbReference type="Proteomes" id="UP000324222">
    <property type="component" value="Unassembled WGS sequence"/>
</dbReference>
<keyword evidence="3" id="KW-1185">Reference proteome</keyword>
<evidence type="ECO:0000256" key="1">
    <source>
        <dbReference type="SAM" id="MobiDB-lite"/>
    </source>
</evidence>
<comment type="caution">
    <text evidence="2">The sequence shown here is derived from an EMBL/GenBank/DDBJ whole genome shotgun (WGS) entry which is preliminary data.</text>
</comment>
<name>A0A5B7EWU6_PORTR</name>
<gene>
    <name evidence="2" type="ORF">E2C01_033057</name>
</gene>
<feature type="region of interest" description="Disordered" evidence="1">
    <location>
        <begin position="29"/>
        <end position="82"/>
    </location>
</feature>
<reference evidence="2 3" key="1">
    <citation type="submission" date="2019-05" db="EMBL/GenBank/DDBJ databases">
        <title>Another draft genome of Portunus trituberculatus and its Hox gene families provides insights of decapod evolution.</title>
        <authorList>
            <person name="Jeong J.-H."/>
            <person name="Song I."/>
            <person name="Kim S."/>
            <person name="Choi T."/>
            <person name="Kim D."/>
            <person name="Ryu S."/>
            <person name="Kim W."/>
        </authorList>
    </citation>
    <scope>NUCLEOTIDE SEQUENCE [LARGE SCALE GENOMIC DNA]</scope>
    <source>
        <tissue evidence="2">Muscle</tissue>
    </source>
</reference>
<protein>
    <submittedName>
        <fullName evidence="2">Uncharacterized protein</fullName>
    </submittedName>
</protein>
<dbReference type="EMBL" id="VSRR010004388">
    <property type="protein sequence ID" value="MPC39520.1"/>
    <property type="molecule type" value="Genomic_DNA"/>
</dbReference>
<feature type="compositionally biased region" description="Low complexity" evidence="1">
    <location>
        <begin position="51"/>
        <end position="61"/>
    </location>
</feature>
<evidence type="ECO:0000313" key="2">
    <source>
        <dbReference type="EMBL" id="MPC39520.1"/>
    </source>
</evidence>
<feature type="compositionally biased region" description="Polar residues" evidence="1">
    <location>
        <begin position="71"/>
        <end position="82"/>
    </location>
</feature>
<dbReference type="AlphaFoldDB" id="A0A5B7EWU6"/>
<organism evidence="2 3">
    <name type="scientific">Portunus trituberculatus</name>
    <name type="common">Swimming crab</name>
    <name type="synonym">Neptunus trituberculatus</name>
    <dbReference type="NCBI Taxonomy" id="210409"/>
    <lineage>
        <taxon>Eukaryota</taxon>
        <taxon>Metazoa</taxon>
        <taxon>Ecdysozoa</taxon>
        <taxon>Arthropoda</taxon>
        <taxon>Crustacea</taxon>
        <taxon>Multicrustacea</taxon>
        <taxon>Malacostraca</taxon>
        <taxon>Eumalacostraca</taxon>
        <taxon>Eucarida</taxon>
        <taxon>Decapoda</taxon>
        <taxon>Pleocyemata</taxon>
        <taxon>Brachyura</taxon>
        <taxon>Eubrachyura</taxon>
        <taxon>Portunoidea</taxon>
        <taxon>Portunidae</taxon>
        <taxon>Portuninae</taxon>
        <taxon>Portunus</taxon>
    </lineage>
</organism>
<evidence type="ECO:0000313" key="3">
    <source>
        <dbReference type="Proteomes" id="UP000324222"/>
    </source>
</evidence>
<accession>A0A5B7EWU6</accession>